<comment type="caution">
    <text evidence="1">The sequence shown here is derived from an EMBL/GenBank/DDBJ whole genome shotgun (WGS) entry which is preliminary data.</text>
</comment>
<keyword evidence="2" id="KW-1185">Reference proteome</keyword>
<gene>
    <name evidence="1" type="ORF">F4820DRAFT_123416</name>
</gene>
<accession>A0ACB9ZB35</accession>
<organism evidence="1 2">
    <name type="scientific">Hypoxylon rubiginosum</name>
    <dbReference type="NCBI Taxonomy" id="110542"/>
    <lineage>
        <taxon>Eukaryota</taxon>
        <taxon>Fungi</taxon>
        <taxon>Dikarya</taxon>
        <taxon>Ascomycota</taxon>
        <taxon>Pezizomycotina</taxon>
        <taxon>Sordariomycetes</taxon>
        <taxon>Xylariomycetidae</taxon>
        <taxon>Xylariales</taxon>
        <taxon>Hypoxylaceae</taxon>
        <taxon>Hypoxylon</taxon>
    </lineage>
</organism>
<name>A0ACB9ZB35_9PEZI</name>
<proteinExistence type="predicted"/>
<protein>
    <submittedName>
        <fullName evidence="1">Uncharacterized protein</fullName>
    </submittedName>
</protein>
<reference evidence="1 2" key="1">
    <citation type="journal article" date="2022" name="New Phytol.">
        <title>Ecological generalism drives hyperdiversity of secondary metabolite gene clusters in xylarialean endophytes.</title>
        <authorList>
            <person name="Franco M.E.E."/>
            <person name="Wisecaver J.H."/>
            <person name="Arnold A.E."/>
            <person name="Ju Y.M."/>
            <person name="Slot J.C."/>
            <person name="Ahrendt S."/>
            <person name="Moore L.P."/>
            <person name="Eastman K.E."/>
            <person name="Scott K."/>
            <person name="Konkel Z."/>
            <person name="Mondo S.J."/>
            <person name="Kuo A."/>
            <person name="Hayes R.D."/>
            <person name="Haridas S."/>
            <person name="Andreopoulos B."/>
            <person name="Riley R."/>
            <person name="LaButti K."/>
            <person name="Pangilinan J."/>
            <person name="Lipzen A."/>
            <person name="Amirebrahimi M."/>
            <person name="Yan J."/>
            <person name="Adam C."/>
            <person name="Keymanesh K."/>
            <person name="Ng V."/>
            <person name="Louie K."/>
            <person name="Northen T."/>
            <person name="Drula E."/>
            <person name="Henrissat B."/>
            <person name="Hsieh H.M."/>
            <person name="Youens-Clark K."/>
            <person name="Lutzoni F."/>
            <person name="Miadlikowska J."/>
            <person name="Eastwood D.C."/>
            <person name="Hamelin R.C."/>
            <person name="Grigoriev I.V."/>
            <person name="U'Ren J.M."/>
        </authorList>
    </citation>
    <scope>NUCLEOTIDE SEQUENCE [LARGE SCALE GENOMIC DNA]</scope>
    <source>
        <strain evidence="1 2">CBS 119005</strain>
    </source>
</reference>
<evidence type="ECO:0000313" key="2">
    <source>
        <dbReference type="Proteomes" id="UP001497700"/>
    </source>
</evidence>
<sequence length="193" mass="21543">MSRHRSPSPSPSPKRRSLSHFPENKPSLSTNSDSRRRSSLSSAHSDSGNDVLKTSLVFLGAIGAASLAASKFWPKGILYGDKEAWAHEAKEHLKHAVGKNGSGDGRQRKHQSVSHGNQDAKHRRRAIVRDEVVVTRPDGRRMYIDSGWDRHSYDDGSRRSSEPIFGARGHGRIDSQTDSYESREVRGRSYAER</sequence>
<dbReference type="EMBL" id="MU393438">
    <property type="protein sequence ID" value="KAI4868395.1"/>
    <property type="molecule type" value="Genomic_DNA"/>
</dbReference>
<dbReference type="Proteomes" id="UP001497700">
    <property type="component" value="Unassembled WGS sequence"/>
</dbReference>
<evidence type="ECO:0000313" key="1">
    <source>
        <dbReference type="EMBL" id="KAI4868395.1"/>
    </source>
</evidence>